<name>A0A9N7YL47_PLEPL</name>
<comment type="caution">
    <text evidence="2">The sequence shown here is derived from an EMBL/GenBank/DDBJ whole genome shotgun (WGS) entry which is preliminary data.</text>
</comment>
<evidence type="ECO:0000256" key="1">
    <source>
        <dbReference type="SAM" id="MobiDB-lite"/>
    </source>
</evidence>
<evidence type="ECO:0000313" key="2">
    <source>
        <dbReference type="EMBL" id="CAB1429346.1"/>
    </source>
</evidence>
<gene>
    <name evidence="2" type="ORF">PLEPLA_LOCUS17323</name>
</gene>
<reference evidence="2" key="1">
    <citation type="submission" date="2020-03" db="EMBL/GenBank/DDBJ databases">
        <authorList>
            <person name="Weist P."/>
        </authorList>
    </citation>
    <scope>NUCLEOTIDE SEQUENCE</scope>
</reference>
<sequence>MAPSLRAESPRVPLVQSSVAARSSRGAVCGGEVVCLCDRVSPPPLRAASLTTASARQRPGTGSCAENCESFSDTRGDSGTRSPLATPDALTRLTKKDGSGVRVCTRF</sequence>
<keyword evidence="3" id="KW-1185">Reference proteome</keyword>
<dbReference type="Proteomes" id="UP001153269">
    <property type="component" value="Unassembled WGS sequence"/>
</dbReference>
<dbReference type="AlphaFoldDB" id="A0A9N7YL47"/>
<dbReference type="EMBL" id="CADEAL010001125">
    <property type="protein sequence ID" value="CAB1429346.1"/>
    <property type="molecule type" value="Genomic_DNA"/>
</dbReference>
<protein>
    <submittedName>
        <fullName evidence="2">Uncharacterized protein</fullName>
    </submittedName>
</protein>
<proteinExistence type="predicted"/>
<evidence type="ECO:0000313" key="3">
    <source>
        <dbReference type="Proteomes" id="UP001153269"/>
    </source>
</evidence>
<feature type="region of interest" description="Disordered" evidence="1">
    <location>
        <begin position="50"/>
        <end position="92"/>
    </location>
</feature>
<accession>A0A9N7YL47</accession>
<organism evidence="2 3">
    <name type="scientific">Pleuronectes platessa</name>
    <name type="common">European plaice</name>
    <dbReference type="NCBI Taxonomy" id="8262"/>
    <lineage>
        <taxon>Eukaryota</taxon>
        <taxon>Metazoa</taxon>
        <taxon>Chordata</taxon>
        <taxon>Craniata</taxon>
        <taxon>Vertebrata</taxon>
        <taxon>Euteleostomi</taxon>
        <taxon>Actinopterygii</taxon>
        <taxon>Neopterygii</taxon>
        <taxon>Teleostei</taxon>
        <taxon>Neoteleostei</taxon>
        <taxon>Acanthomorphata</taxon>
        <taxon>Carangaria</taxon>
        <taxon>Pleuronectiformes</taxon>
        <taxon>Pleuronectoidei</taxon>
        <taxon>Pleuronectidae</taxon>
        <taxon>Pleuronectes</taxon>
    </lineage>
</organism>